<dbReference type="EMBL" id="BMAC01000020">
    <property type="protein sequence ID" value="GFP80613.1"/>
    <property type="molecule type" value="Genomic_DNA"/>
</dbReference>
<dbReference type="Pfam" id="PF04043">
    <property type="entry name" value="PMEI"/>
    <property type="match status" value="1"/>
</dbReference>
<dbReference type="PANTHER" id="PTHR36710:SF18">
    <property type="entry name" value="PECTINESTERASE INHIBITOR 5-RELATED"/>
    <property type="match status" value="1"/>
</dbReference>
<organism evidence="6 7">
    <name type="scientific">Phtheirospermum japonicum</name>
    <dbReference type="NCBI Taxonomy" id="374723"/>
    <lineage>
        <taxon>Eukaryota</taxon>
        <taxon>Viridiplantae</taxon>
        <taxon>Streptophyta</taxon>
        <taxon>Embryophyta</taxon>
        <taxon>Tracheophyta</taxon>
        <taxon>Spermatophyta</taxon>
        <taxon>Magnoliopsida</taxon>
        <taxon>eudicotyledons</taxon>
        <taxon>Gunneridae</taxon>
        <taxon>Pentapetalae</taxon>
        <taxon>asterids</taxon>
        <taxon>lamiids</taxon>
        <taxon>Lamiales</taxon>
        <taxon>Orobanchaceae</taxon>
        <taxon>Orobanchaceae incertae sedis</taxon>
        <taxon>Phtheirospermum</taxon>
    </lineage>
</organism>
<feature type="chain" id="PRO_5032489623" evidence="4">
    <location>
        <begin position="21"/>
        <end position="161"/>
    </location>
</feature>
<dbReference type="Proteomes" id="UP000653305">
    <property type="component" value="Unassembled WGS sequence"/>
</dbReference>
<dbReference type="SMART" id="SM00856">
    <property type="entry name" value="PMEI"/>
    <property type="match status" value="1"/>
</dbReference>
<comment type="caution">
    <text evidence="6">The sequence shown here is derived from an EMBL/GenBank/DDBJ whole genome shotgun (WGS) entry which is preliminary data.</text>
</comment>
<comment type="similarity">
    <text evidence="3">Belongs to the PMEI family.</text>
</comment>
<evidence type="ECO:0000256" key="1">
    <source>
        <dbReference type="ARBA" id="ARBA00022729"/>
    </source>
</evidence>
<dbReference type="InterPro" id="IPR035513">
    <property type="entry name" value="Invertase/methylesterase_inhib"/>
</dbReference>
<keyword evidence="2" id="KW-1015">Disulfide bond</keyword>
<dbReference type="Gene3D" id="1.20.140.40">
    <property type="entry name" value="Invertase/pectin methylesterase inhibitor family protein"/>
    <property type="match status" value="1"/>
</dbReference>
<dbReference type="InterPro" id="IPR052421">
    <property type="entry name" value="PCW_Enzyme_Inhibitor"/>
</dbReference>
<reference evidence="6" key="1">
    <citation type="submission" date="2020-07" db="EMBL/GenBank/DDBJ databases">
        <title>Ethylene signaling mediates host invasion by parasitic plants.</title>
        <authorList>
            <person name="Yoshida S."/>
        </authorList>
    </citation>
    <scope>NUCLEOTIDE SEQUENCE</scope>
    <source>
        <strain evidence="6">Okayama</strain>
    </source>
</reference>
<feature type="domain" description="Pectinesterase inhibitor" evidence="5">
    <location>
        <begin position="18"/>
        <end position="156"/>
    </location>
</feature>
<feature type="signal peptide" evidence="4">
    <location>
        <begin position="1"/>
        <end position="20"/>
    </location>
</feature>
<evidence type="ECO:0000256" key="2">
    <source>
        <dbReference type="ARBA" id="ARBA00023157"/>
    </source>
</evidence>
<accession>A0A830B7Y8</accession>
<dbReference type="CDD" id="cd15797">
    <property type="entry name" value="PMEI"/>
    <property type="match status" value="1"/>
</dbReference>
<proteinExistence type="inferred from homology"/>
<evidence type="ECO:0000259" key="5">
    <source>
        <dbReference type="SMART" id="SM00856"/>
    </source>
</evidence>
<keyword evidence="1 4" id="KW-0732">Signal</keyword>
<name>A0A830B7Y8_9LAMI</name>
<dbReference type="GO" id="GO:0046910">
    <property type="term" value="F:pectinesterase inhibitor activity"/>
    <property type="evidence" value="ECO:0007669"/>
    <property type="project" value="InterPro"/>
</dbReference>
<protein>
    <submittedName>
        <fullName evidence="6">Pectinesterase inhibitor</fullName>
    </submittedName>
</protein>
<dbReference type="NCBIfam" id="TIGR01614">
    <property type="entry name" value="PME_inhib"/>
    <property type="match status" value="1"/>
</dbReference>
<dbReference type="SUPFAM" id="SSF101148">
    <property type="entry name" value="Plant invertase/pectin methylesterase inhibitor"/>
    <property type="match status" value="1"/>
</dbReference>
<dbReference type="OrthoDB" id="905146at2759"/>
<evidence type="ECO:0000256" key="3">
    <source>
        <dbReference type="ARBA" id="ARBA00038471"/>
    </source>
</evidence>
<evidence type="ECO:0000313" key="7">
    <source>
        <dbReference type="Proteomes" id="UP000653305"/>
    </source>
</evidence>
<gene>
    <name evidence="6" type="ORF">PHJA_000204600</name>
</gene>
<keyword evidence="7" id="KW-1185">Reference proteome</keyword>
<evidence type="ECO:0000256" key="4">
    <source>
        <dbReference type="SAM" id="SignalP"/>
    </source>
</evidence>
<dbReference type="InterPro" id="IPR034086">
    <property type="entry name" value="PMEI_plant"/>
</dbReference>
<sequence>MAPSFILAVLSLSLLCSCQADLVSKVCNETTNPPLCLQTLGSDPRAREADLRGLAQIIIEKSVGAVQDVATNAKSIGGKKADTCVEVSGVAIDDLKQCTDYLKDLSRAASSEISTAGSDALRNVATCDHEFGDGEPAKLKAASQKAQDLINVLLFIANNLI</sequence>
<dbReference type="PANTHER" id="PTHR36710">
    <property type="entry name" value="PECTINESTERASE INHIBITOR-LIKE"/>
    <property type="match status" value="1"/>
</dbReference>
<evidence type="ECO:0000313" key="6">
    <source>
        <dbReference type="EMBL" id="GFP80613.1"/>
    </source>
</evidence>
<dbReference type="AlphaFoldDB" id="A0A830B7Y8"/>
<dbReference type="InterPro" id="IPR006501">
    <property type="entry name" value="Pectinesterase_inhib_dom"/>
</dbReference>